<dbReference type="InterPro" id="IPR020846">
    <property type="entry name" value="MFS_dom"/>
</dbReference>
<feature type="transmembrane region" description="Helical" evidence="7">
    <location>
        <begin position="194"/>
        <end position="213"/>
    </location>
</feature>
<keyword evidence="5 7" id="KW-1133">Transmembrane helix</keyword>
<sequence length="496" mass="53725">MRGTKRPFVLAAILLAMFMAAVEATIVATIMPQIVGDLGQFSLFSWVFSAYLLMQVVTIPIYGKLADIYGRKRIFTIGVLIFLIGSVLCGFAPSMAWLIVFRCIQGLGAGAVQPIATTIVGDIYTKEERSRIQGYLSSVWAIAAVTAPFLGALLITYVHWSWVFWLNVPIGLISVVGIILFLKESVPKEKQPIDYKGAALLLVATMTLMLVLVQEQSFLQTSTFIWVLLVVSAISLFWFIKHELRTTHPMMTLPLWRRRTVWTINVGSLFIGAIILSISSFLPTYMQGVLQVSPLIAGLSLTTLSVGWSTSAVVAGKMMLKTGFKKTASIGAVALLIGASLYVLLHVTAQVWLAACASLIIGVGMGFCSMTYIVSLQSSVAWNVRGEATAMLMFTRQLGGVMGVSFLGGLLNARLATELSRMQTSFTEQPSLEKVNQLLNQQSVLPAAEKTLIANSLSSGLSAVFIAIAIFAVCIFIVNIFVPKGDQKTSSPAAND</sequence>
<evidence type="ECO:0000313" key="10">
    <source>
        <dbReference type="Proteomes" id="UP000242662"/>
    </source>
</evidence>
<name>A0A1G6JJI0_9BACI</name>
<feature type="transmembrane region" description="Helical" evidence="7">
    <location>
        <begin position="74"/>
        <end position="93"/>
    </location>
</feature>
<feature type="domain" description="Major facilitator superfamily (MFS) profile" evidence="8">
    <location>
        <begin position="9"/>
        <end position="487"/>
    </location>
</feature>
<dbReference type="EMBL" id="FMYM01000006">
    <property type="protein sequence ID" value="SDC18874.1"/>
    <property type="molecule type" value="Genomic_DNA"/>
</dbReference>
<reference evidence="10" key="1">
    <citation type="submission" date="2016-09" db="EMBL/GenBank/DDBJ databases">
        <authorList>
            <person name="Varghese N."/>
            <person name="Submissions S."/>
        </authorList>
    </citation>
    <scope>NUCLEOTIDE SEQUENCE [LARGE SCALE GENOMIC DNA]</scope>
    <source>
        <strain evidence="10">25nlg</strain>
    </source>
</reference>
<dbReference type="InterPro" id="IPR036259">
    <property type="entry name" value="MFS_trans_sf"/>
</dbReference>
<dbReference type="Pfam" id="PF07690">
    <property type="entry name" value="MFS_1"/>
    <property type="match status" value="1"/>
</dbReference>
<dbReference type="NCBIfam" id="TIGR00711">
    <property type="entry name" value="efflux_EmrB"/>
    <property type="match status" value="1"/>
</dbReference>
<keyword evidence="3" id="KW-1003">Cell membrane</keyword>
<feature type="transmembrane region" description="Helical" evidence="7">
    <location>
        <begin position="351"/>
        <end position="374"/>
    </location>
</feature>
<accession>A0A1G6JJI0</accession>
<dbReference type="GO" id="GO:0022857">
    <property type="term" value="F:transmembrane transporter activity"/>
    <property type="evidence" value="ECO:0007669"/>
    <property type="project" value="InterPro"/>
</dbReference>
<dbReference type="Proteomes" id="UP000242662">
    <property type="component" value="Unassembled WGS sequence"/>
</dbReference>
<evidence type="ECO:0000256" key="3">
    <source>
        <dbReference type="ARBA" id="ARBA00022475"/>
    </source>
</evidence>
<keyword evidence="10" id="KW-1185">Reference proteome</keyword>
<dbReference type="STRING" id="1464122.SAMN05421737_10610"/>
<evidence type="ECO:0000256" key="2">
    <source>
        <dbReference type="ARBA" id="ARBA00022448"/>
    </source>
</evidence>
<dbReference type="Gene3D" id="1.20.1720.10">
    <property type="entry name" value="Multidrug resistance protein D"/>
    <property type="match status" value="1"/>
</dbReference>
<evidence type="ECO:0000256" key="6">
    <source>
        <dbReference type="ARBA" id="ARBA00023136"/>
    </source>
</evidence>
<proteinExistence type="predicted"/>
<gene>
    <name evidence="9" type="ORF">SAMN05421737_10610</name>
</gene>
<feature type="transmembrane region" description="Helical" evidence="7">
    <location>
        <begin position="394"/>
        <end position="413"/>
    </location>
</feature>
<dbReference type="OrthoDB" id="9807274at2"/>
<keyword evidence="2" id="KW-0813">Transport</keyword>
<dbReference type="PROSITE" id="PS50850">
    <property type="entry name" value="MFS"/>
    <property type="match status" value="1"/>
</dbReference>
<dbReference type="PRINTS" id="PR01036">
    <property type="entry name" value="TCRTETB"/>
</dbReference>
<dbReference type="InterPro" id="IPR011701">
    <property type="entry name" value="MFS"/>
</dbReference>
<protein>
    <submittedName>
        <fullName evidence="9">Drug resistance transporter, EmrB/QacA subfamily</fullName>
    </submittedName>
</protein>
<dbReference type="SUPFAM" id="SSF103473">
    <property type="entry name" value="MFS general substrate transporter"/>
    <property type="match status" value="1"/>
</dbReference>
<organism evidence="9 10">
    <name type="scientific">Shouchella lonarensis</name>
    <dbReference type="NCBI Taxonomy" id="1464122"/>
    <lineage>
        <taxon>Bacteria</taxon>
        <taxon>Bacillati</taxon>
        <taxon>Bacillota</taxon>
        <taxon>Bacilli</taxon>
        <taxon>Bacillales</taxon>
        <taxon>Bacillaceae</taxon>
        <taxon>Shouchella</taxon>
    </lineage>
</organism>
<feature type="transmembrane region" description="Helical" evidence="7">
    <location>
        <begin position="327"/>
        <end position="345"/>
    </location>
</feature>
<comment type="subcellular location">
    <subcellularLocation>
        <location evidence="1">Cell membrane</location>
        <topology evidence="1">Multi-pass membrane protein</topology>
    </subcellularLocation>
</comment>
<feature type="transmembrane region" description="Helical" evidence="7">
    <location>
        <begin position="460"/>
        <end position="482"/>
    </location>
</feature>
<keyword evidence="4 7" id="KW-0812">Transmembrane</keyword>
<dbReference type="PANTHER" id="PTHR23501:SF191">
    <property type="entry name" value="VACUOLAR BASIC AMINO ACID TRANSPORTER 4"/>
    <property type="match status" value="1"/>
</dbReference>
<evidence type="ECO:0000313" key="9">
    <source>
        <dbReference type="EMBL" id="SDC18874.1"/>
    </source>
</evidence>
<feature type="transmembrane region" description="Helical" evidence="7">
    <location>
        <begin position="294"/>
        <end position="315"/>
    </location>
</feature>
<evidence type="ECO:0000259" key="8">
    <source>
        <dbReference type="PROSITE" id="PS50850"/>
    </source>
</evidence>
<evidence type="ECO:0000256" key="7">
    <source>
        <dbReference type="SAM" id="Phobius"/>
    </source>
</evidence>
<dbReference type="RefSeq" id="WP_090775638.1">
    <property type="nucleotide sequence ID" value="NZ_FMYM01000006.1"/>
</dbReference>
<dbReference type="FunFam" id="1.20.1720.10:FF:000004">
    <property type="entry name" value="EmrB/QacA family drug resistance transporter"/>
    <property type="match status" value="1"/>
</dbReference>
<keyword evidence="6 7" id="KW-0472">Membrane</keyword>
<dbReference type="CDD" id="cd17502">
    <property type="entry name" value="MFS_Azr1_MDR_like"/>
    <property type="match status" value="1"/>
</dbReference>
<evidence type="ECO:0000256" key="1">
    <source>
        <dbReference type="ARBA" id="ARBA00004651"/>
    </source>
</evidence>
<feature type="transmembrane region" description="Helical" evidence="7">
    <location>
        <begin position="219"/>
        <end position="240"/>
    </location>
</feature>
<feature type="transmembrane region" description="Helical" evidence="7">
    <location>
        <begin position="261"/>
        <end position="282"/>
    </location>
</feature>
<feature type="transmembrane region" description="Helical" evidence="7">
    <location>
        <begin position="99"/>
        <end position="123"/>
    </location>
</feature>
<feature type="transmembrane region" description="Helical" evidence="7">
    <location>
        <begin position="43"/>
        <end position="62"/>
    </location>
</feature>
<feature type="transmembrane region" description="Helical" evidence="7">
    <location>
        <begin position="135"/>
        <end position="156"/>
    </location>
</feature>
<dbReference type="Gene3D" id="1.20.1250.20">
    <property type="entry name" value="MFS general substrate transporter like domains"/>
    <property type="match status" value="1"/>
</dbReference>
<evidence type="ECO:0000256" key="4">
    <source>
        <dbReference type="ARBA" id="ARBA00022692"/>
    </source>
</evidence>
<dbReference type="PANTHER" id="PTHR23501">
    <property type="entry name" value="MAJOR FACILITATOR SUPERFAMILY"/>
    <property type="match status" value="1"/>
</dbReference>
<evidence type="ECO:0000256" key="5">
    <source>
        <dbReference type="ARBA" id="ARBA00022989"/>
    </source>
</evidence>
<feature type="transmembrane region" description="Helical" evidence="7">
    <location>
        <begin position="162"/>
        <end position="182"/>
    </location>
</feature>
<dbReference type="InterPro" id="IPR004638">
    <property type="entry name" value="EmrB-like"/>
</dbReference>
<dbReference type="GO" id="GO:0005886">
    <property type="term" value="C:plasma membrane"/>
    <property type="evidence" value="ECO:0007669"/>
    <property type="project" value="UniProtKB-SubCell"/>
</dbReference>
<dbReference type="AlphaFoldDB" id="A0A1G6JJI0"/>